<name>A0A1X1YPB7_9MYCO</name>
<reference evidence="2 3" key="1">
    <citation type="submission" date="2016-01" db="EMBL/GenBank/DDBJ databases">
        <title>The new phylogeny of the genus Mycobacterium.</title>
        <authorList>
            <person name="Tarcisio F."/>
            <person name="Conor M."/>
            <person name="Antonella G."/>
            <person name="Elisabetta G."/>
            <person name="Giulia F.S."/>
            <person name="Sara T."/>
            <person name="Anna F."/>
            <person name="Clotilde B."/>
            <person name="Roberto B."/>
            <person name="Veronica D.S."/>
            <person name="Fabio R."/>
            <person name="Monica P."/>
            <person name="Olivier J."/>
            <person name="Enrico T."/>
            <person name="Nicola S."/>
        </authorList>
    </citation>
    <scope>NUCLEOTIDE SEQUENCE [LARGE SCALE GENOMIC DNA]</scope>
    <source>
        <strain evidence="2 3">DSM 45394</strain>
    </source>
</reference>
<evidence type="ECO:0000259" key="1">
    <source>
        <dbReference type="Pfam" id="PF05305"/>
    </source>
</evidence>
<accession>A0A1X1YPB7</accession>
<dbReference type="Proteomes" id="UP000193866">
    <property type="component" value="Unassembled WGS sequence"/>
</dbReference>
<evidence type="ECO:0000313" key="3">
    <source>
        <dbReference type="Proteomes" id="UP000193866"/>
    </source>
</evidence>
<keyword evidence="3" id="KW-1185">Reference proteome</keyword>
<sequence length="98" mass="10246">MAAAASATAEPFASGPGEQQYLAAVDQYLLRPRPTDDVVLKAGHQACQVRRSGGSSDDAKGIIWDTLEDGGSRRFSSAEVGSVVHVAVDNLCPEVGYP</sequence>
<dbReference type="Pfam" id="PF05305">
    <property type="entry name" value="DUF732"/>
    <property type="match status" value="1"/>
</dbReference>
<dbReference type="InterPro" id="IPR007969">
    <property type="entry name" value="DUF732"/>
</dbReference>
<dbReference type="AlphaFoldDB" id="A0A1X1YPB7"/>
<protein>
    <recommendedName>
        <fullName evidence="1">DUF732 domain-containing protein</fullName>
    </recommendedName>
</protein>
<dbReference type="EMBL" id="LQPG01000010">
    <property type="protein sequence ID" value="ORW12875.1"/>
    <property type="molecule type" value="Genomic_DNA"/>
</dbReference>
<dbReference type="RefSeq" id="WP_165759165.1">
    <property type="nucleotide sequence ID" value="NZ_JACKVG010000012.1"/>
</dbReference>
<proteinExistence type="predicted"/>
<gene>
    <name evidence="2" type="ORF">AWC16_06945</name>
</gene>
<feature type="domain" description="DUF732" evidence="1">
    <location>
        <begin position="18"/>
        <end position="94"/>
    </location>
</feature>
<evidence type="ECO:0000313" key="2">
    <source>
        <dbReference type="EMBL" id="ORW12875.1"/>
    </source>
</evidence>
<organism evidence="2 3">
    <name type="scientific">Mycolicibacter longobardus</name>
    <dbReference type="NCBI Taxonomy" id="1108812"/>
    <lineage>
        <taxon>Bacteria</taxon>
        <taxon>Bacillati</taxon>
        <taxon>Actinomycetota</taxon>
        <taxon>Actinomycetes</taxon>
        <taxon>Mycobacteriales</taxon>
        <taxon>Mycobacteriaceae</taxon>
        <taxon>Mycolicibacter</taxon>
    </lineage>
</organism>
<comment type="caution">
    <text evidence="2">The sequence shown here is derived from an EMBL/GenBank/DDBJ whole genome shotgun (WGS) entry which is preliminary data.</text>
</comment>